<accession>A0ABN7T267</accession>
<feature type="compositionally biased region" description="Low complexity" evidence="1">
    <location>
        <begin position="826"/>
        <end position="837"/>
    </location>
</feature>
<dbReference type="InterPro" id="IPR010473">
    <property type="entry name" value="GTPase-bd"/>
</dbReference>
<dbReference type="PANTHER" id="PTHR46345:SF8">
    <property type="entry name" value="FORMIN 3, ISOFORM B"/>
    <property type="match status" value="1"/>
</dbReference>
<evidence type="ECO:0000313" key="3">
    <source>
        <dbReference type="EMBL" id="CAG5111144.1"/>
    </source>
</evidence>
<feature type="region of interest" description="Disordered" evidence="1">
    <location>
        <begin position="861"/>
        <end position="935"/>
    </location>
</feature>
<name>A0ABN7T267_OIKDI</name>
<dbReference type="Proteomes" id="UP001158576">
    <property type="component" value="Chromosome 2"/>
</dbReference>
<evidence type="ECO:0000259" key="2">
    <source>
        <dbReference type="PROSITE" id="PS51444"/>
    </source>
</evidence>
<keyword evidence="4" id="KW-1185">Reference proteome</keyword>
<reference evidence="3 4" key="1">
    <citation type="submission" date="2021-04" db="EMBL/GenBank/DDBJ databases">
        <authorList>
            <person name="Bliznina A."/>
        </authorList>
    </citation>
    <scope>NUCLEOTIDE SEQUENCE [LARGE SCALE GENOMIC DNA]</scope>
</reference>
<dbReference type="InterPro" id="IPR015425">
    <property type="entry name" value="FH2_Formin"/>
</dbReference>
<feature type="compositionally biased region" description="Basic and acidic residues" evidence="1">
    <location>
        <begin position="754"/>
        <end position="777"/>
    </location>
</feature>
<feature type="region of interest" description="Disordered" evidence="1">
    <location>
        <begin position="753"/>
        <end position="777"/>
    </location>
</feature>
<dbReference type="Pfam" id="PF02181">
    <property type="entry name" value="FH2"/>
    <property type="match status" value="1"/>
</dbReference>
<sequence length="985" mass="109977">MKEKWNLLGDILRGSLEKSAENCAKLLLFPTLKNLSTVRYEVNKSGPVSESHGLDQIIHAFELVFSRTNCSLITSLAQIECITILKCTVNSTYGMEYVTQQDDAADLLSITFESESSQVKKALFEMLAAMTVYENSQDPSQGRRRVLETLENAADQNLNQTPIAFLGKEFAHAGSDASGLAYAISTVKLINCLLLSAELQEKRQLLDELDGINFSSEVDKCRGLDNDELLTQIDLFDKMINEMDDVFIVDPELEKFQELLGKMSAEKREVIFGVLGKLARVDGDSLEKLSKQIEENEFDRLVSSPPVPPKRSAAPPPSSLPPPPPPPAGPGAPPPPAPQVLDGPPPPPSAGGPPPPPGPGAPPPPGLPGGPSAFLPQKPQLPFSPKRSPKVKLTPVHWDPVKRNIPLEKSIWSQLEPDTEETLQDLYATLESKFTAKQSLPASKSNLQPKPSFRAKRSLLDQKKSLNIGIFLKQFKIPAEEIISSLIETNVKIWSFERAKSALKHFEDVSSDVEIVKSFVEENGTGELGTVEKFYHVLSEYFPNPSVFTLRLELMLHLFSVHEICVTVASNYSKVIMAVDTFLRSEAFRQVLKLVMESCNFIMAGTYGGNAAAFKMNTLLKLQETRSTQRGYTLLHFIAEQMSDEHVAQLRNDSVLYREAGAVDLAFFDAQLGKIDRENNRLDGKTKSFPELRAQFETFFASSNEKIEKLQKQKENVESFKDRLKEQLPDEGEKLDLSSHFRILGDFEAQLSKARGDRRSKSVPNKRDHITPRKSLNDEPVFDNLLKEINSGKVESLSRGLDPKMLHAKNFSTSTNSGQRSRIQSRRTVSTASSSASENGPQQSLAQKSAFANELKNVLKKNNPQLSTTPESKEKTPSPEPEVQKTDEKIDDKEKPDDEKLPQEIRKSEDQKIATRRAPKEASIQRNGSIPKRREYKEIATQTFQREEIKEPLPSETEPSYGCVPAWRVLFGKNKKKKKTKKKSK</sequence>
<feature type="region of interest" description="Disordered" evidence="1">
    <location>
        <begin position="297"/>
        <end position="392"/>
    </location>
</feature>
<dbReference type="PANTHER" id="PTHR46345">
    <property type="entry name" value="INVERTED FORMIN-2"/>
    <property type="match status" value="1"/>
</dbReference>
<dbReference type="InterPro" id="IPR016024">
    <property type="entry name" value="ARM-type_fold"/>
</dbReference>
<feature type="compositionally biased region" description="Pro residues" evidence="1">
    <location>
        <begin position="305"/>
        <end position="368"/>
    </location>
</feature>
<dbReference type="SUPFAM" id="SSF101447">
    <property type="entry name" value="Formin homology 2 domain (FH2 domain)"/>
    <property type="match status" value="1"/>
</dbReference>
<dbReference type="PROSITE" id="PS51444">
    <property type="entry name" value="FH2"/>
    <property type="match status" value="1"/>
</dbReference>
<organism evidence="3 4">
    <name type="scientific">Oikopleura dioica</name>
    <name type="common">Tunicate</name>
    <dbReference type="NCBI Taxonomy" id="34765"/>
    <lineage>
        <taxon>Eukaryota</taxon>
        <taxon>Metazoa</taxon>
        <taxon>Chordata</taxon>
        <taxon>Tunicata</taxon>
        <taxon>Appendicularia</taxon>
        <taxon>Copelata</taxon>
        <taxon>Oikopleuridae</taxon>
        <taxon>Oikopleura</taxon>
    </lineage>
</organism>
<dbReference type="SMART" id="SM00498">
    <property type="entry name" value="FH2"/>
    <property type="match status" value="1"/>
</dbReference>
<dbReference type="EMBL" id="OU015567">
    <property type="protein sequence ID" value="CAG5111144.1"/>
    <property type="molecule type" value="Genomic_DNA"/>
</dbReference>
<dbReference type="InterPro" id="IPR042201">
    <property type="entry name" value="FH2_Formin_sf"/>
</dbReference>
<feature type="region of interest" description="Disordered" evidence="1">
    <location>
        <begin position="808"/>
        <end position="847"/>
    </location>
</feature>
<dbReference type="SMART" id="SM01140">
    <property type="entry name" value="Drf_GBD"/>
    <property type="match status" value="1"/>
</dbReference>
<feature type="compositionally biased region" description="Polar residues" evidence="1">
    <location>
        <begin position="838"/>
        <end position="847"/>
    </location>
</feature>
<dbReference type="SUPFAM" id="SSF48371">
    <property type="entry name" value="ARM repeat"/>
    <property type="match status" value="1"/>
</dbReference>
<protein>
    <submittedName>
        <fullName evidence="3">Oidioi.mRNA.OKI2018_I69.chr2.g5478.t1.cds</fullName>
    </submittedName>
</protein>
<dbReference type="Gene3D" id="1.20.58.2220">
    <property type="entry name" value="Formin, FH2 domain"/>
    <property type="match status" value="1"/>
</dbReference>
<proteinExistence type="predicted"/>
<feature type="compositionally biased region" description="Polar residues" evidence="1">
    <location>
        <begin position="810"/>
        <end position="822"/>
    </location>
</feature>
<dbReference type="Gene3D" id="1.25.10.10">
    <property type="entry name" value="Leucine-rich Repeat Variant"/>
    <property type="match status" value="1"/>
</dbReference>
<evidence type="ECO:0000313" key="4">
    <source>
        <dbReference type="Proteomes" id="UP001158576"/>
    </source>
</evidence>
<dbReference type="SMART" id="SM01139">
    <property type="entry name" value="Drf_FH3"/>
    <property type="match status" value="1"/>
</dbReference>
<evidence type="ECO:0000256" key="1">
    <source>
        <dbReference type="SAM" id="MobiDB-lite"/>
    </source>
</evidence>
<dbReference type="InterPro" id="IPR010472">
    <property type="entry name" value="FH3_dom"/>
</dbReference>
<dbReference type="InterPro" id="IPR011989">
    <property type="entry name" value="ARM-like"/>
</dbReference>
<gene>
    <name evidence="3" type="ORF">OKIOD_LOCUS14243</name>
</gene>
<feature type="compositionally biased region" description="Basic and acidic residues" evidence="1">
    <location>
        <begin position="871"/>
        <end position="913"/>
    </location>
</feature>
<feature type="domain" description="FH2" evidence="2">
    <location>
        <begin position="383"/>
        <end position="779"/>
    </location>
</feature>